<dbReference type="Proteomes" id="UP000318307">
    <property type="component" value="Unassembled WGS sequence"/>
</dbReference>
<accession>A0A562RZ38</accession>
<comment type="caution">
    <text evidence="1">The sequence shown here is derived from an EMBL/GenBank/DDBJ whole genome shotgun (WGS) entry which is preliminary data.</text>
</comment>
<protein>
    <submittedName>
        <fullName evidence="1">Uncharacterized protein</fullName>
    </submittedName>
</protein>
<dbReference type="AlphaFoldDB" id="A0A562RZ38"/>
<evidence type="ECO:0000313" key="2">
    <source>
        <dbReference type="Proteomes" id="UP000318307"/>
    </source>
</evidence>
<evidence type="ECO:0000313" key="1">
    <source>
        <dbReference type="EMBL" id="TWI74375.1"/>
    </source>
</evidence>
<name>A0A562RZ38_9BACT</name>
<dbReference type="EMBL" id="VLLC01000005">
    <property type="protein sequence ID" value="TWI74375.1"/>
    <property type="molecule type" value="Genomic_DNA"/>
</dbReference>
<gene>
    <name evidence="1" type="ORF">LZ24_00979</name>
</gene>
<organism evidence="1 2">
    <name type="scientific">Desulfobotulus alkaliphilus</name>
    <dbReference type="NCBI Taxonomy" id="622671"/>
    <lineage>
        <taxon>Bacteria</taxon>
        <taxon>Pseudomonadati</taxon>
        <taxon>Thermodesulfobacteriota</taxon>
        <taxon>Desulfobacteria</taxon>
        <taxon>Desulfobacterales</taxon>
        <taxon>Desulfobacteraceae</taxon>
        <taxon>Desulfobotulus</taxon>
    </lineage>
</organism>
<proteinExistence type="predicted"/>
<keyword evidence="2" id="KW-1185">Reference proteome</keyword>
<dbReference type="OrthoDB" id="5420466at2"/>
<dbReference type="RefSeq" id="WP_144682913.1">
    <property type="nucleotide sequence ID" value="NZ_VLLC01000005.1"/>
</dbReference>
<reference evidence="1 2" key="1">
    <citation type="submission" date="2019-07" db="EMBL/GenBank/DDBJ databases">
        <title>Genome sequencing of 100 strains of the haloalkaliphilic chemolithoautotrophic sulfur-oxidizing bacterium Thioalkalivibrio.</title>
        <authorList>
            <person name="Muyzer G."/>
        </authorList>
    </citation>
    <scope>NUCLEOTIDE SEQUENCE [LARGE SCALE GENOMIC DNA]</scope>
    <source>
        <strain evidence="1 2">ASO4-4</strain>
    </source>
</reference>
<sequence length="87" mass="9698">MAGGFDPSKDKVLQSWRSEETGLVVAIHSYDGGEAKLQIGPRMLKKKDGSDRAPVKAGRLTIEDVQWIYDNIDDIKDGLEEHNNPMD</sequence>